<reference evidence="1" key="1">
    <citation type="journal article" date="2020" name="Nature">
        <title>Giant virus diversity and host interactions through global metagenomics.</title>
        <authorList>
            <person name="Schulz F."/>
            <person name="Roux S."/>
            <person name="Paez-Espino D."/>
            <person name="Jungbluth S."/>
            <person name="Walsh D.A."/>
            <person name="Denef V.J."/>
            <person name="McMahon K.D."/>
            <person name="Konstantinidis K.T."/>
            <person name="Eloe-Fadrosh E.A."/>
            <person name="Kyrpides N.C."/>
            <person name="Woyke T."/>
        </authorList>
    </citation>
    <scope>NUCLEOTIDE SEQUENCE</scope>
    <source>
        <strain evidence="1">GVMAG-M-3300023179-59</strain>
    </source>
</reference>
<dbReference type="EMBL" id="MN739854">
    <property type="protein sequence ID" value="QHT74671.1"/>
    <property type="molecule type" value="Genomic_DNA"/>
</dbReference>
<accession>A0A6C0H2A0</accession>
<dbReference type="AlphaFoldDB" id="A0A6C0H2A0"/>
<evidence type="ECO:0000313" key="1">
    <source>
        <dbReference type="EMBL" id="QHT74671.1"/>
    </source>
</evidence>
<sequence length="88" mass="10649">MFYRKRIQQTTDAPIVDKMRKILSSIPEKEIYLRMEIETHRNTLLNSTPETTQGFRAKQTLETIIRDHITEIDEEWKMRVMRLLREAD</sequence>
<proteinExistence type="predicted"/>
<name>A0A6C0H2A0_9ZZZZ</name>
<organism evidence="1">
    <name type="scientific">viral metagenome</name>
    <dbReference type="NCBI Taxonomy" id="1070528"/>
    <lineage>
        <taxon>unclassified sequences</taxon>
        <taxon>metagenomes</taxon>
        <taxon>organismal metagenomes</taxon>
    </lineage>
</organism>
<protein>
    <submittedName>
        <fullName evidence="1">Uncharacterized protein</fullName>
    </submittedName>
</protein>